<dbReference type="AlphaFoldDB" id="A0A1I5TTF9"/>
<dbReference type="GO" id="GO:0005840">
    <property type="term" value="C:ribosome"/>
    <property type="evidence" value="ECO:0007669"/>
    <property type="project" value="UniProtKB-KW"/>
</dbReference>
<feature type="domain" description="N-acetyltransferase" evidence="5">
    <location>
        <begin position="4"/>
        <end position="149"/>
    </location>
</feature>
<dbReference type="Gene3D" id="3.40.630.30">
    <property type="match status" value="1"/>
</dbReference>
<organism evidence="6 7">
    <name type="scientific">Caldicoprobacter faecalis</name>
    <dbReference type="NCBI Taxonomy" id="937334"/>
    <lineage>
        <taxon>Bacteria</taxon>
        <taxon>Bacillati</taxon>
        <taxon>Bacillota</taxon>
        <taxon>Clostridia</taxon>
        <taxon>Caldicoprobacterales</taxon>
        <taxon>Caldicoprobacteraceae</taxon>
        <taxon>Caldicoprobacter</taxon>
    </lineage>
</organism>
<evidence type="ECO:0000313" key="6">
    <source>
        <dbReference type="EMBL" id="SFP86344.1"/>
    </source>
</evidence>
<dbReference type="SUPFAM" id="SSF55729">
    <property type="entry name" value="Acyl-CoA N-acyltransferases (Nat)"/>
    <property type="match status" value="1"/>
</dbReference>
<evidence type="ECO:0000256" key="4">
    <source>
        <dbReference type="ARBA" id="ARBA00023315"/>
    </source>
</evidence>
<dbReference type="EMBL" id="FOXR01000005">
    <property type="protein sequence ID" value="SFP86344.1"/>
    <property type="molecule type" value="Genomic_DNA"/>
</dbReference>
<comment type="similarity">
    <text evidence="1">Belongs to the acetyltransferase family. RimI subfamily.</text>
</comment>
<dbReference type="InterPro" id="IPR016181">
    <property type="entry name" value="Acyl_CoA_acyltransferase"/>
</dbReference>
<evidence type="ECO:0000256" key="3">
    <source>
        <dbReference type="ARBA" id="ARBA00022679"/>
    </source>
</evidence>
<protein>
    <submittedName>
        <fullName evidence="6">[SSU ribosomal protein S18P]-alanine acetyltransferase</fullName>
    </submittedName>
</protein>
<keyword evidence="2" id="KW-0963">Cytoplasm</keyword>
<gene>
    <name evidence="6" type="ORF">SAMN05444406_10550</name>
</gene>
<dbReference type="PANTHER" id="PTHR43420">
    <property type="entry name" value="ACETYLTRANSFERASE"/>
    <property type="match status" value="1"/>
</dbReference>
<dbReference type="PROSITE" id="PS51186">
    <property type="entry name" value="GNAT"/>
    <property type="match status" value="1"/>
</dbReference>
<evidence type="ECO:0000256" key="1">
    <source>
        <dbReference type="ARBA" id="ARBA00005395"/>
    </source>
</evidence>
<evidence type="ECO:0000313" key="7">
    <source>
        <dbReference type="Proteomes" id="UP000198577"/>
    </source>
</evidence>
<dbReference type="STRING" id="937334.SAMN05444406_10550"/>
<keyword evidence="7" id="KW-1185">Reference proteome</keyword>
<evidence type="ECO:0000256" key="2">
    <source>
        <dbReference type="ARBA" id="ARBA00022490"/>
    </source>
</evidence>
<dbReference type="RefSeq" id="WP_025748378.1">
    <property type="nucleotide sequence ID" value="NZ_FOXR01000005.1"/>
</dbReference>
<accession>A0A1I5TTF9</accession>
<dbReference type="InterPro" id="IPR050680">
    <property type="entry name" value="YpeA/RimI_acetyltransf"/>
</dbReference>
<name>A0A1I5TTF9_9FIRM</name>
<dbReference type="PANTHER" id="PTHR43420:SF44">
    <property type="entry name" value="ACETYLTRANSFERASE YPEA"/>
    <property type="match status" value="1"/>
</dbReference>
<keyword evidence="3 6" id="KW-0808">Transferase</keyword>
<dbReference type="Pfam" id="PF00583">
    <property type="entry name" value="Acetyltransf_1"/>
    <property type="match status" value="1"/>
</dbReference>
<keyword evidence="6" id="KW-0689">Ribosomal protein</keyword>
<sequence length="159" mass="18251">MDEYIIRPITPADIDAVWNIEKMCFSVPWSRQSFVLEVEKNKCARYVVAEHLGIVIGYGGMWLIVDEAHITNIAVHPLFRRKGVGEAILKALMMEARRMGIDRMTLEVRASNIAAQNLYKKLGFVEVGVRKGYYSDNNEDAIIMWNFSISRTLGLRREE</sequence>
<dbReference type="Proteomes" id="UP000198577">
    <property type="component" value="Unassembled WGS sequence"/>
</dbReference>
<dbReference type="GO" id="GO:0008080">
    <property type="term" value="F:N-acetyltransferase activity"/>
    <property type="evidence" value="ECO:0007669"/>
    <property type="project" value="InterPro"/>
</dbReference>
<dbReference type="NCBIfam" id="TIGR01575">
    <property type="entry name" value="rimI"/>
    <property type="match status" value="1"/>
</dbReference>
<evidence type="ECO:0000259" key="5">
    <source>
        <dbReference type="PROSITE" id="PS51186"/>
    </source>
</evidence>
<dbReference type="OrthoDB" id="9797806at2"/>
<dbReference type="InterPro" id="IPR000182">
    <property type="entry name" value="GNAT_dom"/>
</dbReference>
<dbReference type="CDD" id="cd04301">
    <property type="entry name" value="NAT_SF"/>
    <property type="match status" value="1"/>
</dbReference>
<keyword evidence="4" id="KW-0012">Acyltransferase</keyword>
<dbReference type="InterPro" id="IPR006464">
    <property type="entry name" value="AcTrfase_RimI/Ard1"/>
</dbReference>
<keyword evidence="6" id="KW-0687">Ribonucleoprotein</keyword>
<reference evidence="6 7" key="1">
    <citation type="submission" date="2016-10" db="EMBL/GenBank/DDBJ databases">
        <authorList>
            <person name="de Groot N.N."/>
        </authorList>
    </citation>
    <scope>NUCLEOTIDE SEQUENCE [LARGE SCALE GENOMIC DNA]</scope>
    <source>
        <strain evidence="6 7">DSM 20678</strain>
    </source>
</reference>
<proteinExistence type="inferred from homology"/>